<sequence length="101" mass="11118">MRRRDQRTPRGDGASSTARPPGRLITFGSPRRPADRCTYADTPAEFALCFSCPYNRGAQGSGIRCAHRFGIDPTLVDGVLTQFDGDGIHRVEPYVPPPEEK</sequence>
<dbReference type="AlphaFoldDB" id="A0A6J4I8C1"/>
<feature type="region of interest" description="Disordered" evidence="1">
    <location>
        <begin position="1"/>
        <end position="31"/>
    </location>
</feature>
<gene>
    <name evidence="2" type="ORF">AVDCRST_MAG26-1590</name>
</gene>
<dbReference type="EMBL" id="CADCTK010000366">
    <property type="protein sequence ID" value="CAA9244269.1"/>
    <property type="molecule type" value="Genomic_DNA"/>
</dbReference>
<name>A0A6J4I8C1_9CHLR</name>
<proteinExistence type="predicted"/>
<accession>A0A6J4I8C1</accession>
<protein>
    <submittedName>
        <fullName evidence="2">Uncharacterized protein</fullName>
    </submittedName>
</protein>
<organism evidence="2">
    <name type="scientific">uncultured Chloroflexia bacterium</name>
    <dbReference type="NCBI Taxonomy" id="1672391"/>
    <lineage>
        <taxon>Bacteria</taxon>
        <taxon>Bacillati</taxon>
        <taxon>Chloroflexota</taxon>
        <taxon>Chloroflexia</taxon>
        <taxon>environmental samples</taxon>
    </lineage>
</organism>
<feature type="compositionally biased region" description="Basic and acidic residues" evidence="1">
    <location>
        <begin position="1"/>
        <end position="10"/>
    </location>
</feature>
<reference evidence="2" key="1">
    <citation type="submission" date="2020-02" db="EMBL/GenBank/DDBJ databases">
        <authorList>
            <person name="Meier V. D."/>
        </authorList>
    </citation>
    <scope>NUCLEOTIDE SEQUENCE</scope>
    <source>
        <strain evidence="2">AVDCRST_MAG26</strain>
    </source>
</reference>
<evidence type="ECO:0000256" key="1">
    <source>
        <dbReference type="SAM" id="MobiDB-lite"/>
    </source>
</evidence>
<evidence type="ECO:0000313" key="2">
    <source>
        <dbReference type="EMBL" id="CAA9244269.1"/>
    </source>
</evidence>